<accession>A0ABY9YH55</accession>
<keyword evidence="3" id="KW-1185">Reference proteome</keyword>
<feature type="transmembrane region" description="Helical" evidence="1">
    <location>
        <begin position="116"/>
        <end position="137"/>
    </location>
</feature>
<reference evidence="2 3" key="1">
    <citation type="submission" date="2022-12" db="EMBL/GenBank/DDBJ databases">
        <title>Two new species, Stenotrophomonas aracearum and Stenotrophomonas oahuensis, isolated from Anthurium (Araceae family) in Hawaii.</title>
        <authorList>
            <person name="Chunag S.C."/>
            <person name="Dobhal S."/>
            <person name="Alvarez A."/>
            <person name="Arif M."/>
        </authorList>
    </citation>
    <scope>NUCLEOTIDE SEQUENCE [LARGE SCALE GENOMIC DNA]</scope>
    <source>
        <strain evidence="2 3">A5588</strain>
    </source>
</reference>
<evidence type="ECO:0000256" key="1">
    <source>
        <dbReference type="SAM" id="Phobius"/>
    </source>
</evidence>
<keyword evidence="1" id="KW-1133">Transmembrane helix</keyword>
<feature type="transmembrane region" description="Helical" evidence="1">
    <location>
        <begin position="157"/>
        <end position="177"/>
    </location>
</feature>
<dbReference type="Pfam" id="PF10067">
    <property type="entry name" value="DUF2306"/>
    <property type="match status" value="1"/>
</dbReference>
<dbReference type="Proteomes" id="UP001305421">
    <property type="component" value="Chromosome"/>
</dbReference>
<organism evidence="2 3">
    <name type="scientific">Stenotrophomonas aracearum</name>
    <dbReference type="NCBI Taxonomy" id="3003272"/>
    <lineage>
        <taxon>Bacteria</taxon>
        <taxon>Pseudomonadati</taxon>
        <taxon>Pseudomonadota</taxon>
        <taxon>Gammaproteobacteria</taxon>
        <taxon>Lysobacterales</taxon>
        <taxon>Lysobacteraceae</taxon>
        <taxon>Stenotrophomonas</taxon>
    </lineage>
</organism>
<dbReference type="EMBL" id="CP115543">
    <property type="protein sequence ID" value="WNH49664.1"/>
    <property type="molecule type" value="Genomic_DNA"/>
</dbReference>
<evidence type="ECO:0000313" key="3">
    <source>
        <dbReference type="Proteomes" id="UP001305421"/>
    </source>
</evidence>
<sequence length="221" mass="23844">MDAIRSKMGSALRTTATVLLWSVLLLFAAEFLLAVHGKYHALDGPAYARFVDRHGWLWLHLGGGAVTLVLGAFQLVSRWWRGRRVLHRRLGQVYFVGMLAASAAAVGLIATTPAPLSIRIGFAATALAWLVTGLLALRAIHAGRVLQHRAWMVRNYAVTLAPVLFRLLLPLAIASGLQPDGALISGLLWASWMVPLAVVQVGLRITRSPARPAGTPSPATR</sequence>
<protein>
    <submittedName>
        <fullName evidence="2">DUF2306 domain-containing protein</fullName>
    </submittedName>
</protein>
<feature type="transmembrane region" description="Helical" evidence="1">
    <location>
        <begin position="58"/>
        <end position="80"/>
    </location>
</feature>
<feature type="transmembrane region" description="Helical" evidence="1">
    <location>
        <begin position="183"/>
        <end position="203"/>
    </location>
</feature>
<name>A0ABY9YH55_9GAMM</name>
<feature type="transmembrane region" description="Helical" evidence="1">
    <location>
        <begin position="92"/>
        <end position="110"/>
    </location>
</feature>
<proteinExistence type="predicted"/>
<gene>
    <name evidence="2" type="ORF">PDM28_04940</name>
</gene>
<evidence type="ECO:0000313" key="2">
    <source>
        <dbReference type="EMBL" id="WNH49664.1"/>
    </source>
</evidence>
<dbReference type="RefSeq" id="WP_311183998.1">
    <property type="nucleotide sequence ID" value="NZ_CP115543.1"/>
</dbReference>
<dbReference type="InterPro" id="IPR018750">
    <property type="entry name" value="DUF2306_membrane"/>
</dbReference>
<keyword evidence="1" id="KW-0812">Transmembrane</keyword>
<keyword evidence="1" id="KW-0472">Membrane</keyword>